<dbReference type="Proteomes" id="UP001201163">
    <property type="component" value="Unassembled WGS sequence"/>
</dbReference>
<evidence type="ECO:0000256" key="2">
    <source>
        <dbReference type="SAM" id="Phobius"/>
    </source>
</evidence>
<protein>
    <recommendedName>
        <fullName evidence="3">DUF6535 domain-containing protein</fullName>
    </recommendedName>
</protein>
<keyword evidence="2" id="KW-0812">Transmembrane</keyword>
<evidence type="ECO:0000313" key="5">
    <source>
        <dbReference type="Proteomes" id="UP001201163"/>
    </source>
</evidence>
<name>A0AAD4Q7X3_9AGAM</name>
<reference evidence="4" key="1">
    <citation type="submission" date="2022-01" db="EMBL/GenBank/DDBJ databases">
        <title>Comparative genomics reveals a dynamic genome evolution in the ectomycorrhizal milk-cap (Lactarius) mushrooms.</title>
        <authorList>
            <consortium name="DOE Joint Genome Institute"/>
            <person name="Lebreton A."/>
            <person name="Tang N."/>
            <person name="Kuo A."/>
            <person name="LaButti K."/>
            <person name="Drula E."/>
            <person name="Barry K."/>
            <person name="Clum A."/>
            <person name="Lipzen A."/>
            <person name="Mousain D."/>
            <person name="Ng V."/>
            <person name="Wang R."/>
            <person name="Wang X."/>
            <person name="Dai Y."/>
            <person name="Henrissat B."/>
            <person name="Grigoriev I.V."/>
            <person name="Guerin-Laguette A."/>
            <person name="Yu F."/>
            <person name="Martin F.M."/>
        </authorList>
    </citation>
    <scope>NUCLEOTIDE SEQUENCE</scope>
    <source>
        <strain evidence="4">QP</strain>
    </source>
</reference>
<keyword evidence="2" id="KW-0472">Membrane</keyword>
<keyword evidence="2" id="KW-1133">Transmembrane helix</keyword>
<dbReference type="Pfam" id="PF20153">
    <property type="entry name" value="DUF6535"/>
    <property type="match status" value="1"/>
</dbReference>
<sequence>MATAPLAPSPSTGDSSNSSTTAAKKSTSPQPVEQSQNRGDGTTTYSDPSGAIFSLYLARASKFDDENVENWKGGADSILVFTGLFSSTVASLIAVSYPNLQPDPNTTTESLLAQISRQLSSAFPNGTSPAASLPTQGPFSPSATVVFINSVWFLSLVLSLTCALIATLLQQWARRYLQMIQRNHAPHDRAHIREYFSRGARKFHIFGLVETLPLLLLVSVFLFFAGLIAFAFHANHTVAWFTVGTVAFCSLSYIALTLMPLIYHDCPYHTP</sequence>
<accession>A0AAD4Q7X3</accession>
<feature type="non-terminal residue" evidence="4">
    <location>
        <position position="1"/>
    </location>
</feature>
<proteinExistence type="predicted"/>
<organism evidence="4 5">
    <name type="scientific">Lactarius akahatsu</name>
    <dbReference type="NCBI Taxonomy" id="416441"/>
    <lineage>
        <taxon>Eukaryota</taxon>
        <taxon>Fungi</taxon>
        <taxon>Dikarya</taxon>
        <taxon>Basidiomycota</taxon>
        <taxon>Agaricomycotina</taxon>
        <taxon>Agaricomycetes</taxon>
        <taxon>Russulales</taxon>
        <taxon>Russulaceae</taxon>
        <taxon>Lactarius</taxon>
    </lineage>
</organism>
<dbReference type="EMBL" id="JAKELL010000027">
    <property type="protein sequence ID" value="KAH8991210.1"/>
    <property type="molecule type" value="Genomic_DNA"/>
</dbReference>
<evidence type="ECO:0000313" key="4">
    <source>
        <dbReference type="EMBL" id="KAH8991210.1"/>
    </source>
</evidence>
<feature type="transmembrane region" description="Helical" evidence="2">
    <location>
        <begin position="146"/>
        <end position="169"/>
    </location>
</feature>
<gene>
    <name evidence="4" type="ORF">EDB92DRAFT_1798310</name>
</gene>
<dbReference type="InterPro" id="IPR045338">
    <property type="entry name" value="DUF6535"/>
</dbReference>
<feature type="domain" description="DUF6535" evidence="3">
    <location>
        <begin position="55"/>
        <end position="232"/>
    </location>
</feature>
<feature type="region of interest" description="Disordered" evidence="1">
    <location>
        <begin position="1"/>
        <end position="46"/>
    </location>
</feature>
<comment type="caution">
    <text evidence="4">The sequence shown here is derived from an EMBL/GenBank/DDBJ whole genome shotgun (WGS) entry which is preliminary data.</text>
</comment>
<dbReference type="AlphaFoldDB" id="A0AAD4Q7X3"/>
<feature type="compositionally biased region" description="Low complexity" evidence="1">
    <location>
        <begin position="9"/>
        <end position="28"/>
    </location>
</feature>
<feature type="transmembrane region" description="Helical" evidence="2">
    <location>
        <begin position="238"/>
        <end position="263"/>
    </location>
</feature>
<feature type="compositionally biased region" description="Polar residues" evidence="1">
    <location>
        <begin position="29"/>
        <end position="46"/>
    </location>
</feature>
<keyword evidence="5" id="KW-1185">Reference proteome</keyword>
<feature type="transmembrane region" description="Helical" evidence="2">
    <location>
        <begin position="203"/>
        <end position="232"/>
    </location>
</feature>
<evidence type="ECO:0000259" key="3">
    <source>
        <dbReference type="Pfam" id="PF20153"/>
    </source>
</evidence>
<evidence type="ECO:0000256" key="1">
    <source>
        <dbReference type="SAM" id="MobiDB-lite"/>
    </source>
</evidence>